<protein>
    <recommendedName>
        <fullName evidence="2">UDENN domain-containing protein</fullName>
    </recommendedName>
</protein>
<reference evidence="4" key="1">
    <citation type="journal article" date="2010" name="Nature">
        <title>The Amphimedon queenslandica genome and the evolution of animal complexity.</title>
        <authorList>
            <person name="Srivastava M."/>
            <person name="Simakov O."/>
            <person name="Chapman J."/>
            <person name="Fahey B."/>
            <person name="Gauthier M.E."/>
            <person name="Mitros T."/>
            <person name="Richards G.S."/>
            <person name="Conaco C."/>
            <person name="Dacre M."/>
            <person name="Hellsten U."/>
            <person name="Larroux C."/>
            <person name="Putnam N.H."/>
            <person name="Stanke M."/>
            <person name="Adamska M."/>
            <person name="Darling A."/>
            <person name="Degnan S.M."/>
            <person name="Oakley T.H."/>
            <person name="Plachetzki D.C."/>
            <person name="Zhai Y."/>
            <person name="Adamski M."/>
            <person name="Calcino A."/>
            <person name="Cummins S.F."/>
            <person name="Goodstein D.M."/>
            <person name="Harris C."/>
            <person name="Jackson D.J."/>
            <person name="Leys S.P."/>
            <person name="Shu S."/>
            <person name="Woodcroft B.J."/>
            <person name="Vervoort M."/>
            <person name="Kosik K.S."/>
            <person name="Manning G."/>
            <person name="Degnan B.M."/>
            <person name="Rokhsar D.S."/>
        </authorList>
    </citation>
    <scope>NUCLEOTIDE SEQUENCE [LARGE SCALE GENOMIC DNA]</scope>
</reference>
<evidence type="ECO:0000313" key="4">
    <source>
        <dbReference type="Proteomes" id="UP000007879"/>
    </source>
</evidence>
<evidence type="ECO:0000313" key="3">
    <source>
        <dbReference type="EnsemblMetazoa" id="Aqu2.1.33374_001"/>
    </source>
</evidence>
<name>A0A1X7V0Q3_AMPQE</name>
<dbReference type="PANTHER" id="PTHR31017:SF1">
    <property type="entry name" value="LATE SECRETORY PATHWAY PROTEIN AVL9 HOMOLOG"/>
    <property type="match status" value="1"/>
</dbReference>
<dbReference type="GO" id="GO:0005737">
    <property type="term" value="C:cytoplasm"/>
    <property type="evidence" value="ECO:0007669"/>
    <property type="project" value="TreeGrafter"/>
</dbReference>
<reference evidence="3" key="2">
    <citation type="submission" date="2017-05" db="UniProtKB">
        <authorList>
            <consortium name="EnsemblMetazoa"/>
        </authorList>
    </citation>
    <scope>IDENTIFICATION</scope>
</reference>
<dbReference type="OrthoDB" id="26278at2759"/>
<evidence type="ECO:0000259" key="2">
    <source>
        <dbReference type="PROSITE" id="PS50211"/>
    </source>
</evidence>
<dbReference type="EnsemblMetazoa" id="XM_003386192.3">
    <property type="protein sequence ID" value="XP_003386240.3"/>
    <property type="gene ID" value="LOC100633131"/>
</dbReference>
<dbReference type="Proteomes" id="UP000007879">
    <property type="component" value="Unassembled WGS sequence"/>
</dbReference>
<dbReference type="InParanoid" id="A0A1X7V0Q3"/>
<dbReference type="PROSITE" id="PS50211">
    <property type="entry name" value="DENN"/>
    <property type="match status" value="1"/>
</dbReference>
<gene>
    <name evidence="3" type="primary">100633131</name>
</gene>
<dbReference type="OMA" id="CEVEYSH"/>
<dbReference type="PANTHER" id="PTHR31017">
    <property type="entry name" value="LATE SECRETORY PATHWAY PROTEIN AVL9-RELATED"/>
    <property type="match status" value="1"/>
</dbReference>
<organism evidence="3">
    <name type="scientific">Amphimedon queenslandica</name>
    <name type="common">Sponge</name>
    <dbReference type="NCBI Taxonomy" id="400682"/>
    <lineage>
        <taxon>Eukaryota</taxon>
        <taxon>Metazoa</taxon>
        <taxon>Porifera</taxon>
        <taxon>Demospongiae</taxon>
        <taxon>Heteroscleromorpha</taxon>
        <taxon>Haplosclerida</taxon>
        <taxon>Niphatidae</taxon>
        <taxon>Amphimedon</taxon>
    </lineage>
</organism>
<dbReference type="KEGG" id="aqu:100633131"/>
<dbReference type="Pfam" id="PF09794">
    <property type="entry name" value="Avl9"/>
    <property type="match status" value="1"/>
</dbReference>
<accession>A0A1X7V0Q3</accession>
<dbReference type="AlphaFoldDB" id="A0A1X7V0Q3"/>
<dbReference type="eggNOG" id="KOG3823">
    <property type="taxonomic scope" value="Eukaryota"/>
</dbReference>
<dbReference type="EnsemblMetazoa" id="Aqu2.1.33374_001">
    <property type="protein sequence ID" value="Aqu2.1.33374_001"/>
    <property type="gene ID" value="Aqu2.1.33374"/>
</dbReference>
<comment type="similarity">
    <text evidence="1">Belongs to the AVL9 family.</text>
</comment>
<keyword evidence="4" id="KW-1185">Reference proteome</keyword>
<dbReference type="InterPro" id="IPR043153">
    <property type="entry name" value="DENN_C"/>
</dbReference>
<proteinExistence type="inferred from homology"/>
<dbReference type="InterPro" id="IPR018307">
    <property type="entry name" value="ABL9/DENND6_dom"/>
</dbReference>
<dbReference type="InterPro" id="IPR037516">
    <property type="entry name" value="Tripartite_DENN"/>
</dbReference>
<dbReference type="InterPro" id="IPR051731">
    <property type="entry name" value="DENND11/AVL9_GEFs"/>
</dbReference>
<sequence>MNKITTPLPLKMANMAESSPMMQIFLIGFHHQKGSTVEYSYPPINTTDTASASLTESLPQQWRSLPHIALPDGCHNYREGHVTFTLPTEDGVVYGVSCYRQIDSNELTSVSSDITRSTVQKSICVISKWPIYDFLISKVELTIHAYFNAKDLNDRELLIHTYHNLNATLTLDLALRACCHNNKLAGLIELYQHSILQLFKAVLLEKRVLVYGHNPSDVSHLVTSLLSLFPLYYQSLIDQSLVNEYGLPLKTKLYVQPYLPLQELRQLSSLEDERGMLVGVSNPLFYKRASELCDICFVMETKAIEIHKTSLYASLNLSTADLRFCTLIKEGVASGDERGTRGSVPSESATITNWNGSVEWIQAQFKSYLLSLLSSVRNGNPDTLNDFNLHFVQSFSKTFSYRKWVESVPQTVVQPGHVCQGDLSFSDIKHHLLVEATELVGSDNVEKLVRKTGDLKNSVSEKVSHWWHWSSSAVTNLLGATAESDSDD</sequence>
<evidence type="ECO:0000256" key="1">
    <source>
        <dbReference type="ARBA" id="ARBA00038178"/>
    </source>
</evidence>
<dbReference type="Gene3D" id="3.40.50.11500">
    <property type="match status" value="1"/>
</dbReference>
<feature type="domain" description="UDENN" evidence="2">
    <location>
        <begin position="22"/>
        <end position="446"/>
    </location>
</feature>